<reference evidence="3 4" key="1">
    <citation type="submission" date="2018-06" db="EMBL/GenBank/DDBJ databases">
        <title>Comparative genomics of downy mildews reveals potential adaptations to biotrophy.</title>
        <authorList>
            <person name="Fletcher K."/>
            <person name="Klosterman S.J."/>
            <person name="Derevnina L."/>
            <person name="Martin F."/>
            <person name="Koike S."/>
            <person name="Reyes Chin-Wo S."/>
            <person name="Mou B."/>
            <person name="Michelmore R."/>
        </authorList>
    </citation>
    <scope>NUCLEOTIDE SEQUENCE [LARGE SCALE GENOMIC DNA]</scope>
    <source>
        <strain evidence="2 4">R13</strain>
        <strain evidence="1 3">R14</strain>
    </source>
</reference>
<evidence type="ECO:0000313" key="3">
    <source>
        <dbReference type="Proteomes" id="UP000282087"/>
    </source>
</evidence>
<proteinExistence type="predicted"/>
<evidence type="ECO:0000313" key="4">
    <source>
        <dbReference type="Proteomes" id="UP000286097"/>
    </source>
</evidence>
<gene>
    <name evidence="2" type="ORF">DD237_006292</name>
    <name evidence="1" type="ORF">DD238_004312</name>
</gene>
<comment type="caution">
    <text evidence="1">The sequence shown here is derived from an EMBL/GenBank/DDBJ whole genome shotgun (WGS) entry which is preliminary data.</text>
</comment>
<dbReference type="OrthoDB" id="114185at2759"/>
<dbReference type="AlphaFoldDB" id="A0A3M6V8C8"/>
<evidence type="ECO:0000313" key="2">
    <source>
        <dbReference type="EMBL" id="RQM09702.1"/>
    </source>
</evidence>
<dbReference type="EMBL" id="QKXF01000675">
    <property type="protein sequence ID" value="RQM09702.1"/>
    <property type="molecule type" value="Genomic_DNA"/>
</dbReference>
<protein>
    <submittedName>
        <fullName evidence="1">Uncharacterized protein</fullName>
    </submittedName>
</protein>
<dbReference type="Proteomes" id="UP000286097">
    <property type="component" value="Unassembled WGS sequence"/>
</dbReference>
<accession>A0A3M6V8C8</accession>
<keyword evidence="3" id="KW-1185">Reference proteome</keyword>
<organism evidence="1 3">
    <name type="scientific">Peronospora effusa</name>
    <dbReference type="NCBI Taxonomy" id="542832"/>
    <lineage>
        <taxon>Eukaryota</taxon>
        <taxon>Sar</taxon>
        <taxon>Stramenopiles</taxon>
        <taxon>Oomycota</taxon>
        <taxon>Peronosporomycetes</taxon>
        <taxon>Peronosporales</taxon>
        <taxon>Peronosporaceae</taxon>
        <taxon>Peronospora</taxon>
    </lineage>
</organism>
<dbReference type="VEuPathDB" id="FungiDB:DD237_006292"/>
<name>A0A3M6V8C8_9STRA</name>
<evidence type="ECO:0000313" key="1">
    <source>
        <dbReference type="EMBL" id="RMX62203.1"/>
    </source>
</evidence>
<dbReference type="EMBL" id="QLLG01000803">
    <property type="protein sequence ID" value="RMX62203.1"/>
    <property type="molecule type" value="Genomic_DNA"/>
</dbReference>
<dbReference type="Proteomes" id="UP000282087">
    <property type="component" value="Unassembled WGS sequence"/>
</dbReference>
<sequence>MLPLYKQLKSTPPCSSQSLNDAALWSLSPNFLEATTPETILALDPTGFLTHNSRRSMKESCVSRFGRTPSTRASMSYWTKVEPSREPCTDEIPWTDLVFWLGNASTGEVNCSCTQCGRRAMHGNLLRQHRYSPYHPQQQLRQRVSSRVPVITLPRIEGVN</sequence>